<proteinExistence type="predicted"/>
<accession>A0A0E9WKL0</accession>
<sequence>MKYVVYSNYLQCILFPQPCVIGELHHMPPYNDAQYICASYIFIPRFVYASDCLVKAVCKMKYETKCTVKRRTAV</sequence>
<dbReference type="AlphaFoldDB" id="A0A0E9WKL0"/>
<dbReference type="EMBL" id="GBXM01018452">
    <property type="protein sequence ID" value="JAH90125.1"/>
    <property type="molecule type" value="Transcribed_RNA"/>
</dbReference>
<reference evidence="1" key="2">
    <citation type="journal article" date="2015" name="Fish Shellfish Immunol.">
        <title>Early steps in the European eel (Anguilla anguilla)-Vibrio vulnificus interaction in the gills: Role of the RtxA13 toxin.</title>
        <authorList>
            <person name="Callol A."/>
            <person name="Pajuelo D."/>
            <person name="Ebbesson L."/>
            <person name="Teles M."/>
            <person name="MacKenzie S."/>
            <person name="Amaro C."/>
        </authorList>
    </citation>
    <scope>NUCLEOTIDE SEQUENCE</scope>
</reference>
<organism evidence="1">
    <name type="scientific">Anguilla anguilla</name>
    <name type="common">European freshwater eel</name>
    <name type="synonym">Muraena anguilla</name>
    <dbReference type="NCBI Taxonomy" id="7936"/>
    <lineage>
        <taxon>Eukaryota</taxon>
        <taxon>Metazoa</taxon>
        <taxon>Chordata</taxon>
        <taxon>Craniata</taxon>
        <taxon>Vertebrata</taxon>
        <taxon>Euteleostomi</taxon>
        <taxon>Actinopterygii</taxon>
        <taxon>Neopterygii</taxon>
        <taxon>Teleostei</taxon>
        <taxon>Anguilliformes</taxon>
        <taxon>Anguillidae</taxon>
        <taxon>Anguilla</taxon>
    </lineage>
</organism>
<protein>
    <submittedName>
        <fullName evidence="1">Uncharacterized protein</fullName>
    </submittedName>
</protein>
<evidence type="ECO:0000313" key="1">
    <source>
        <dbReference type="EMBL" id="JAH90125.1"/>
    </source>
</evidence>
<name>A0A0E9WKL0_ANGAN</name>
<reference evidence="1" key="1">
    <citation type="submission" date="2014-11" db="EMBL/GenBank/DDBJ databases">
        <authorList>
            <person name="Amaro Gonzalez C."/>
        </authorList>
    </citation>
    <scope>NUCLEOTIDE SEQUENCE</scope>
</reference>